<dbReference type="Gene3D" id="6.10.10.80">
    <property type="entry name" value="Small, acid-soluble spore protein, alpha/beta type-like"/>
    <property type="match status" value="1"/>
</dbReference>
<evidence type="ECO:0000313" key="2">
    <source>
        <dbReference type="EMBL" id="RRJ54782.1"/>
    </source>
</evidence>
<sequence length="143" mass="14712">MSKFEDIKHQGSSELDIPLPANGYYGEMSSRDTGALGGFVTRNLVQIGEQILLNSTKILSGGYPVKGSNVSLMDMGHETPKDPGGASGSGGEEPDDRSDEPVPVGGSSGIGDHVTPGLSPDSGPTSHRGHSSPSRASHGSLRN</sequence>
<dbReference type="AlphaFoldDB" id="A0A3P3TA09"/>
<dbReference type="OrthoDB" id="1683773at2"/>
<dbReference type="EMBL" id="RRCN01000002">
    <property type="protein sequence ID" value="RRJ54782.1"/>
    <property type="molecule type" value="Genomic_DNA"/>
</dbReference>
<dbReference type="Pfam" id="PF00269">
    <property type="entry name" value="SASP"/>
    <property type="match status" value="1"/>
</dbReference>
<keyword evidence="3" id="KW-1185">Reference proteome</keyword>
<accession>A0A3P3TA09</accession>
<feature type="region of interest" description="Disordered" evidence="1">
    <location>
        <begin position="59"/>
        <end position="143"/>
    </location>
</feature>
<feature type="compositionally biased region" description="Polar residues" evidence="1">
    <location>
        <begin position="131"/>
        <end position="143"/>
    </location>
</feature>
<evidence type="ECO:0000313" key="3">
    <source>
        <dbReference type="Proteomes" id="UP000267017"/>
    </source>
</evidence>
<evidence type="ECO:0000256" key="1">
    <source>
        <dbReference type="SAM" id="MobiDB-lite"/>
    </source>
</evidence>
<proteinExistence type="predicted"/>
<dbReference type="GO" id="GO:0006265">
    <property type="term" value="P:DNA topological change"/>
    <property type="evidence" value="ECO:0007669"/>
    <property type="project" value="InterPro"/>
</dbReference>
<protein>
    <submittedName>
        <fullName evidence="2">Alpha/beta-type small acid-soluble spore protein</fullName>
    </submittedName>
</protein>
<name>A0A3P3TA09_9BACL</name>
<dbReference type="RefSeq" id="WP_128635866.1">
    <property type="nucleotide sequence ID" value="NZ_RRCN01000002.1"/>
</dbReference>
<dbReference type="Proteomes" id="UP000267017">
    <property type="component" value="Unassembled WGS sequence"/>
</dbReference>
<organism evidence="2 3">
    <name type="scientific">Paenibacillus oralis</name>
    <dbReference type="NCBI Taxonomy" id="2490856"/>
    <lineage>
        <taxon>Bacteria</taxon>
        <taxon>Bacillati</taxon>
        <taxon>Bacillota</taxon>
        <taxon>Bacilli</taxon>
        <taxon>Bacillales</taxon>
        <taxon>Paenibacillaceae</taxon>
        <taxon>Paenibacillus</taxon>
    </lineage>
</organism>
<reference evidence="2 3" key="1">
    <citation type="submission" date="2018-11" db="EMBL/GenBank/DDBJ databases">
        <title>Genome sequencing of Paenibacillus sp. KCOM 3021 (= ChDC PVNT-B20).</title>
        <authorList>
            <person name="Kook J.-K."/>
            <person name="Park S.-N."/>
            <person name="Lim Y.K."/>
        </authorList>
    </citation>
    <scope>NUCLEOTIDE SEQUENCE [LARGE SCALE GENOMIC DNA]</scope>
    <source>
        <strain evidence="2 3">KCOM 3021</strain>
    </source>
</reference>
<dbReference type="InterPro" id="IPR001448">
    <property type="entry name" value="SASP_alpha/beta-type"/>
</dbReference>
<dbReference type="GO" id="GO:0003690">
    <property type="term" value="F:double-stranded DNA binding"/>
    <property type="evidence" value="ECO:0007669"/>
    <property type="project" value="InterPro"/>
</dbReference>
<dbReference type="InterPro" id="IPR038300">
    <property type="entry name" value="SASP_sf_alpha/beta"/>
</dbReference>
<gene>
    <name evidence="2" type="ORF">EHV15_34900</name>
</gene>
<comment type="caution">
    <text evidence="2">The sequence shown here is derived from an EMBL/GenBank/DDBJ whole genome shotgun (WGS) entry which is preliminary data.</text>
</comment>